<keyword evidence="4" id="KW-1185">Reference proteome</keyword>
<dbReference type="EMBL" id="CM007900">
    <property type="protein sequence ID" value="OTG07536.1"/>
    <property type="molecule type" value="Genomic_DNA"/>
</dbReference>
<dbReference type="STRING" id="4232.A0A251TAF8"/>
<dbReference type="InterPro" id="IPR045136">
    <property type="entry name" value="Iah1-like"/>
</dbReference>
<dbReference type="CDD" id="cd01838">
    <property type="entry name" value="Isoamyl_acetate_hydrolase_like"/>
    <property type="match status" value="1"/>
</dbReference>
<dbReference type="Proteomes" id="UP000215914">
    <property type="component" value="Chromosome 11"/>
</dbReference>
<dbReference type="Pfam" id="PF13472">
    <property type="entry name" value="Lipase_GDSL_2"/>
    <property type="match status" value="1"/>
</dbReference>
<evidence type="ECO:0000313" key="3">
    <source>
        <dbReference type="EMBL" id="OTG07536.1"/>
    </source>
</evidence>
<dbReference type="InParanoid" id="A0A251TAF8"/>
<keyword evidence="1" id="KW-1133">Transmembrane helix</keyword>
<proteinExistence type="predicted"/>
<dbReference type="Gene3D" id="3.40.50.1110">
    <property type="entry name" value="SGNH hydrolase"/>
    <property type="match status" value="1"/>
</dbReference>
<sequence>MVGPRRPQFVLFGSSIVEYSFGQEGWGAALADIYARKADIFMRGYGGWNSRKAVQVLDEVFPKEDAVQPSLVIVYFGIMIQCVHVQMALMYLFLSILSEKTRVIFLTAPPVNEAQLLQVLGQDGRKNELCQKYADACVELCQEMGIKAINLCNAFKQHDNWLTTCFTDGVHLTPTGSKIVAKEILKVLKEADWQPSLYWEDLPAEFA</sequence>
<accession>A0A251TAF8</accession>
<dbReference type="PANTHER" id="PTHR14209">
    <property type="entry name" value="ISOAMYL ACETATE-HYDROLYZING ESTERASE 1"/>
    <property type="match status" value="1"/>
</dbReference>
<organism evidence="3 4">
    <name type="scientific">Helianthus annuus</name>
    <name type="common">Common sunflower</name>
    <dbReference type="NCBI Taxonomy" id="4232"/>
    <lineage>
        <taxon>Eukaryota</taxon>
        <taxon>Viridiplantae</taxon>
        <taxon>Streptophyta</taxon>
        <taxon>Embryophyta</taxon>
        <taxon>Tracheophyta</taxon>
        <taxon>Spermatophyta</taxon>
        <taxon>Magnoliopsida</taxon>
        <taxon>eudicotyledons</taxon>
        <taxon>Gunneridae</taxon>
        <taxon>Pentapetalae</taxon>
        <taxon>asterids</taxon>
        <taxon>campanulids</taxon>
        <taxon>Asterales</taxon>
        <taxon>Asteraceae</taxon>
        <taxon>Asteroideae</taxon>
        <taxon>Heliantheae alliance</taxon>
        <taxon>Heliantheae</taxon>
        <taxon>Helianthus</taxon>
    </lineage>
</organism>
<evidence type="ECO:0000256" key="1">
    <source>
        <dbReference type="SAM" id="Phobius"/>
    </source>
</evidence>
<keyword evidence="3" id="KW-0378">Hydrolase</keyword>
<evidence type="ECO:0000259" key="2">
    <source>
        <dbReference type="Pfam" id="PF13472"/>
    </source>
</evidence>
<dbReference type="InterPro" id="IPR036514">
    <property type="entry name" value="SGNH_hydro_sf"/>
</dbReference>
<reference evidence="4" key="1">
    <citation type="journal article" date="2017" name="Nature">
        <title>The sunflower genome provides insights into oil metabolism, flowering and Asterid evolution.</title>
        <authorList>
            <person name="Badouin H."/>
            <person name="Gouzy J."/>
            <person name="Grassa C.J."/>
            <person name="Murat F."/>
            <person name="Staton S.E."/>
            <person name="Cottret L."/>
            <person name="Lelandais-Briere C."/>
            <person name="Owens G.L."/>
            <person name="Carrere S."/>
            <person name="Mayjonade B."/>
            <person name="Legrand L."/>
            <person name="Gill N."/>
            <person name="Kane N.C."/>
            <person name="Bowers J.E."/>
            <person name="Hubner S."/>
            <person name="Bellec A."/>
            <person name="Berard A."/>
            <person name="Berges H."/>
            <person name="Blanchet N."/>
            <person name="Boniface M.C."/>
            <person name="Brunel D."/>
            <person name="Catrice O."/>
            <person name="Chaidir N."/>
            <person name="Claudel C."/>
            <person name="Donnadieu C."/>
            <person name="Faraut T."/>
            <person name="Fievet G."/>
            <person name="Helmstetter N."/>
            <person name="King M."/>
            <person name="Knapp S.J."/>
            <person name="Lai Z."/>
            <person name="Le Paslier M.C."/>
            <person name="Lippi Y."/>
            <person name="Lorenzon L."/>
            <person name="Mandel J.R."/>
            <person name="Marage G."/>
            <person name="Marchand G."/>
            <person name="Marquand E."/>
            <person name="Bret-Mestries E."/>
            <person name="Morien E."/>
            <person name="Nambeesan S."/>
            <person name="Nguyen T."/>
            <person name="Pegot-Espagnet P."/>
            <person name="Pouilly N."/>
            <person name="Raftis F."/>
            <person name="Sallet E."/>
            <person name="Schiex T."/>
            <person name="Thomas J."/>
            <person name="Vandecasteele C."/>
            <person name="Vares D."/>
            <person name="Vear F."/>
            <person name="Vautrin S."/>
            <person name="Crespi M."/>
            <person name="Mangin B."/>
            <person name="Burke J.M."/>
            <person name="Salse J."/>
            <person name="Munos S."/>
            <person name="Vincourt P."/>
            <person name="Rieseberg L.H."/>
            <person name="Langlade N.B."/>
        </authorList>
    </citation>
    <scope>NUCLEOTIDE SEQUENCE [LARGE SCALE GENOMIC DNA]</scope>
    <source>
        <strain evidence="4">cv. SF193</strain>
    </source>
</reference>
<dbReference type="AlphaFoldDB" id="A0A251TAF8"/>
<dbReference type="InterPro" id="IPR013830">
    <property type="entry name" value="SGNH_hydro"/>
</dbReference>
<feature type="domain" description="SGNH hydrolase-type esterase" evidence="2">
    <location>
        <begin position="11"/>
        <end position="178"/>
    </location>
</feature>
<dbReference type="OMA" id="INEAQIH"/>
<dbReference type="GO" id="GO:0016787">
    <property type="term" value="F:hydrolase activity"/>
    <property type="evidence" value="ECO:0007669"/>
    <property type="project" value="UniProtKB-KW"/>
</dbReference>
<gene>
    <name evidence="3" type="ORF">HannXRQ_Chr11g0331551</name>
</gene>
<feature type="transmembrane region" description="Helical" evidence="1">
    <location>
        <begin position="72"/>
        <end position="94"/>
    </location>
</feature>
<name>A0A251TAF8_HELAN</name>
<protein>
    <submittedName>
        <fullName evidence="3">Putative SGNH hydrolase-type esterase domain-containing protein</fullName>
    </submittedName>
</protein>
<keyword evidence="1" id="KW-0472">Membrane</keyword>
<dbReference type="PANTHER" id="PTHR14209:SF10">
    <property type="entry name" value="SGNH HYDROLASE-TYPE ESTERASE DOMAIN-CONTAINING PROTEIN"/>
    <property type="match status" value="1"/>
</dbReference>
<keyword evidence="1" id="KW-0812">Transmembrane</keyword>
<evidence type="ECO:0000313" key="4">
    <source>
        <dbReference type="Proteomes" id="UP000215914"/>
    </source>
</evidence>
<dbReference type="SUPFAM" id="SSF52266">
    <property type="entry name" value="SGNH hydrolase"/>
    <property type="match status" value="1"/>
</dbReference>